<dbReference type="SUPFAM" id="SSF109998">
    <property type="entry name" value="Triger factor/SurA peptide-binding domain-like"/>
    <property type="match status" value="1"/>
</dbReference>
<evidence type="ECO:0000313" key="2">
    <source>
        <dbReference type="EMBL" id="PRH80709.1"/>
    </source>
</evidence>
<gene>
    <name evidence="2" type="ORF">C6N75_02820</name>
</gene>
<feature type="chain" id="PRO_5038837659" description="Lipoprotein" evidence="1">
    <location>
        <begin position="24"/>
        <end position="216"/>
    </location>
</feature>
<dbReference type="RefSeq" id="WP_105867233.1">
    <property type="nucleotide sequence ID" value="NZ_PVLV01000037.1"/>
</dbReference>
<comment type="caution">
    <text evidence="2">The sequence shown here is derived from an EMBL/GenBank/DDBJ whole genome shotgun (WGS) entry which is preliminary data.</text>
</comment>
<dbReference type="Pfam" id="PF13624">
    <property type="entry name" value="SurA_N_3"/>
    <property type="match status" value="1"/>
</dbReference>
<evidence type="ECO:0000313" key="3">
    <source>
        <dbReference type="Proteomes" id="UP000239322"/>
    </source>
</evidence>
<dbReference type="PROSITE" id="PS51257">
    <property type="entry name" value="PROKAR_LIPOPROTEIN"/>
    <property type="match status" value="1"/>
</dbReference>
<keyword evidence="1" id="KW-0732">Signal</keyword>
<dbReference type="AlphaFoldDB" id="A0A2S9Q213"/>
<name>A0A2S9Q213_9ACTN</name>
<protein>
    <recommendedName>
        <fullName evidence="4">Lipoprotein</fullName>
    </recommendedName>
</protein>
<dbReference type="EMBL" id="PVLV01000037">
    <property type="protein sequence ID" value="PRH80709.1"/>
    <property type="molecule type" value="Genomic_DNA"/>
</dbReference>
<dbReference type="Proteomes" id="UP000239322">
    <property type="component" value="Unassembled WGS sequence"/>
</dbReference>
<dbReference type="Gene3D" id="1.10.4030.10">
    <property type="entry name" value="Porin chaperone SurA, peptide-binding domain"/>
    <property type="match status" value="1"/>
</dbReference>
<dbReference type="InterPro" id="IPR006311">
    <property type="entry name" value="TAT_signal"/>
</dbReference>
<feature type="signal peptide" evidence="1">
    <location>
        <begin position="1"/>
        <end position="23"/>
    </location>
</feature>
<keyword evidence="3" id="KW-1185">Reference proteome</keyword>
<proteinExistence type="predicted"/>
<reference evidence="2 3" key="1">
    <citation type="submission" date="2018-03" db="EMBL/GenBank/DDBJ databases">
        <title>Novel Streptomyces sp. from soil.</title>
        <authorList>
            <person name="Tan G.Y.A."/>
            <person name="Lee Z.Y."/>
        </authorList>
    </citation>
    <scope>NUCLEOTIDE SEQUENCE [LARGE SCALE GENOMIC DNA]</scope>
    <source>
        <strain evidence="2 3">ST5x</strain>
    </source>
</reference>
<accession>A0A2S9Q213</accession>
<dbReference type="OrthoDB" id="3212108at2"/>
<organism evidence="2 3">
    <name type="scientific">Streptomyces solincola</name>
    <dbReference type="NCBI Taxonomy" id="2100817"/>
    <lineage>
        <taxon>Bacteria</taxon>
        <taxon>Bacillati</taxon>
        <taxon>Actinomycetota</taxon>
        <taxon>Actinomycetes</taxon>
        <taxon>Kitasatosporales</taxon>
        <taxon>Streptomycetaceae</taxon>
        <taxon>Streptomyces</taxon>
    </lineage>
</organism>
<evidence type="ECO:0008006" key="4">
    <source>
        <dbReference type="Google" id="ProtNLM"/>
    </source>
</evidence>
<dbReference type="PROSITE" id="PS51318">
    <property type="entry name" value="TAT"/>
    <property type="match status" value="1"/>
</dbReference>
<sequence length="216" mass="23109">MHRRRRTALSVTAAALAAAPLLAACGGEAHPGAAAVVGGDRIEVSALQAQVRDVRDAQQASPESAELIRATGDLNREKLNGMIFDRVVDRVAAEQGVTASRKEIQQTRRAAAAQSGGEKQLAAMLLQQQGVAPGEIDAVVRRNVLMGKIAEKTGAGNDPAGQQRLAQVFGEASKAMRIDVNPRYGAWDDQKIQLGDYRAPWLRQVTTQQPAQPEQM</sequence>
<evidence type="ECO:0000256" key="1">
    <source>
        <dbReference type="SAM" id="SignalP"/>
    </source>
</evidence>
<dbReference type="InterPro" id="IPR027304">
    <property type="entry name" value="Trigger_fact/SurA_dom_sf"/>
</dbReference>